<protein>
    <recommendedName>
        <fullName evidence="3">CarboxypepD_reg-like domain-containing protein</fullName>
    </recommendedName>
</protein>
<evidence type="ECO:0008006" key="3">
    <source>
        <dbReference type="Google" id="ProtNLM"/>
    </source>
</evidence>
<dbReference type="EMBL" id="JBHTIV010000009">
    <property type="protein sequence ID" value="MFD0932759.1"/>
    <property type="molecule type" value="Genomic_DNA"/>
</dbReference>
<comment type="caution">
    <text evidence="1">The sequence shown here is derived from an EMBL/GenBank/DDBJ whole genome shotgun (WGS) entry which is preliminary data.</text>
</comment>
<evidence type="ECO:0000313" key="1">
    <source>
        <dbReference type="EMBL" id="MFD0932759.1"/>
    </source>
</evidence>
<sequence>MYKIIIALGFFITSLVNGQDSILVKIKSNDYKPINGVLTINQKNKTFDYSNKKGETTIIYKNKSEIINFDLSGYENLNLSVENILKQKKAIILKRKFETLDEIIVKVKKIPEYDSSFKFKSKKKYYTDIIGSNATFLSYYKNKTCKKCYLSTLVLFIKSDSTINLTDYRLKPLIFRKAKDSLINLFENPDMLNISENDKEILIDFSRLSLKFNKNEEFYIGFKLISNDKYSKKLKVRALNFKKSHSLLKKSPVDDWFVLDNDRNGYTLDFELYFRDTL</sequence>
<dbReference type="Proteomes" id="UP001597049">
    <property type="component" value="Unassembled WGS sequence"/>
</dbReference>
<gene>
    <name evidence="1" type="ORF">ACFQ0R_09160</name>
</gene>
<dbReference type="RefSeq" id="WP_379658063.1">
    <property type="nucleotide sequence ID" value="NZ_JBHTIV010000009.1"/>
</dbReference>
<reference evidence="2" key="1">
    <citation type="journal article" date="2019" name="Int. J. Syst. Evol. Microbiol.">
        <title>The Global Catalogue of Microorganisms (GCM) 10K type strain sequencing project: providing services to taxonomists for standard genome sequencing and annotation.</title>
        <authorList>
            <consortium name="The Broad Institute Genomics Platform"/>
            <consortium name="The Broad Institute Genome Sequencing Center for Infectious Disease"/>
            <person name="Wu L."/>
            <person name="Ma J."/>
        </authorList>
    </citation>
    <scope>NUCLEOTIDE SEQUENCE [LARGE SCALE GENOMIC DNA]</scope>
    <source>
        <strain evidence="2">CCUG 56752</strain>
    </source>
</reference>
<proteinExistence type="predicted"/>
<evidence type="ECO:0000313" key="2">
    <source>
        <dbReference type="Proteomes" id="UP001597049"/>
    </source>
</evidence>
<keyword evidence="2" id="KW-1185">Reference proteome</keyword>
<name>A0ABW3GW41_9FLAO</name>
<accession>A0ABW3GW41</accession>
<organism evidence="1 2">
    <name type="scientific">Psychroflexus salinarum</name>
    <dbReference type="NCBI Taxonomy" id="546024"/>
    <lineage>
        <taxon>Bacteria</taxon>
        <taxon>Pseudomonadati</taxon>
        <taxon>Bacteroidota</taxon>
        <taxon>Flavobacteriia</taxon>
        <taxon>Flavobacteriales</taxon>
        <taxon>Flavobacteriaceae</taxon>
        <taxon>Psychroflexus</taxon>
    </lineage>
</organism>